<gene>
    <name evidence="2" type="ORF">ABS768_17165</name>
</gene>
<protein>
    <submittedName>
        <fullName evidence="2">Uncharacterized protein</fullName>
    </submittedName>
</protein>
<evidence type="ECO:0000313" key="2">
    <source>
        <dbReference type="EMBL" id="MFL9839240.1"/>
    </source>
</evidence>
<comment type="caution">
    <text evidence="2">The sequence shown here is derived from an EMBL/GenBank/DDBJ whole genome shotgun (WGS) entry which is preliminary data.</text>
</comment>
<evidence type="ECO:0000313" key="3">
    <source>
        <dbReference type="Proteomes" id="UP001629059"/>
    </source>
</evidence>
<dbReference type="EMBL" id="JBELQB010000017">
    <property type="protein sequence ID" value="MFL9839240.1"/>
    <property type="molecule type" value="Genomic_DNA"/>
</dbReference>
<dbReference type="RefSeq" id="WP_408076188.1">
    <property type="nucleotide sequence ID" value="NZ_JBELQB010000017.1"/>
</dbReference>
<organism evidence="2 3">
    <name type="scientific">Flavobacterium rhizophilum</name>
    <dbReference type="NCBI Taxonomy" id="3163296"/>
    <lineage>
        <taxon>Bacteria</taxon>
        <taxon>Pseudomonadati</taxon>
        <taxon>Bacteroidota</taxon>
        <taxon>Flavobacteriia</taxon>
        <taxon>Flavobacteriales</taxon>
        <taxon>Flavobacteriaceae</taxon>
        <taxon>Flavobacterium</taxon>
    </lineage>
</organism>
<name>A0ABW8YIZ0_9FLAO</name>
<sequence length="107" mass="12450">MKKIKYLLLLLFCIPALAQEDNSTLETIKYKTSLTINSDDSDSVCQKIKNIFSGFNCEVNFKEPYLLQTDNEVIKIKVKSKKIIVEYKSNGKSDEIKKQYEKLTDRF</sequence>
<evidence type="ECO:0000256" key="1">
    <source>
        <dbReference type="SAM" id="SignalP"/>
    </source>
</evidence>
<keyword evidence="1" id="KW-0732">Signal</keyword>
<dbReference type="Proteomes" id="UP001629059">
    <property type="component" value="Unassembled WGS sequence"/>
</dbReference>
<feature type="signal peptide" evidence="1">
    <location>
        <begin position="1"/>
        <end position="18"/>
    </location>
</feature>
<reference evidence="2 3" key="1">
    <citation type="submission" date="2024-06" db="EMBL/GenBank/DDBJ databases">
        <authorList>
            <person name="Kaempfer P."/>
            <person name="Viver T."/>
        </authorList>
    </citation>
    <scope>NUCLEOTIDE SEQUENCE [LARGE SCALE GENOMIC DNA]</scope>
    <source>
        <strain evidence="2 3">ST-75</strain>
    </source>
</reference>
<feature type="chain" id="PRO_5045302125" evidence="1">
    <location>
        <begin position="19"/>
        <end position="107"/>
    </location>
</feature>
<accession>A0ABW8YIZ0</accession>
<keyword evidence="3" id="KW-1185">Reference proteome</keyword>
<proteinExistence type="predicted"/>